<organism evidence="2 3">
    <name type="scientific">Operophtera brumata</name>
    <name type="common">Winter moth</name>
    <name type="synonym">Phalaena brumata</name>
    <dbReference type="NCBI Taxonomy" id="104452"/>
    <lineage>
        <taxon>Eukaryota</taxon>
        <taxon>Metazoa</taxon>
        <taxon>Ecdysozoa</taxon>
        <taxon>Arthropoda</taxon>
        <taxon>Hexapoda</taxon>
        <taxon>Insecta</taxon>
        <taxon>Pterygota</taxon>
        <taxon>Neoptera</taxon>
        <taxon>Endopterygota</taxon>
        <taxon>Lepidoptera</taxon>
        <taxon>Glossata</taxon>
        <taxon>Ditrysia</taxon>
        <taxon>Geometroidea</taxon>
        <taxon>Geometridae</taxon>
        <taxon>Larentiinae</taxon>
        <taxon>Operophtera</taxon>
    </lineage>
</organism>
<reference evidence="2 3" key="1">
    <citation type="journal article" date="2015" name="Genome Biol. Evol.">
        <title>The genome of winter moth (Operophtera brumata) provides a genomic perspective on sexual dimorphism and phenology.</title>
        <authorList>
            <person name="Derks M.F."/>
            <person name="Smit S."/>
            <person name="Salis L."/>
            <person name="Schijlen E."/>
            <person name="Bossers A."/>
            <person name="Mateman C."/>
            <person name="Pijl A.S."/>
            <person name="de Ridder D."/>
            <person name="Groenen M.A."/>
            <person name="Visser M.E."/>
            <person name="Megens H.J."/>
        </authorList>
    </citation>
    <scope>NUCLEOTIDE SEQUENCE [LARGE SCALE GENOMIC DNA]</scope>
    <source>
        <strain evidence="2">WM2013NL</strain>
        <tissue evidence="2">Head and thorax</tissue>
    </source>
</reference>
<gene>
    <name evidence="2" type="ORF">OBRU01_18602</name>
</gene>
<evidence type="ECO:0000256" key="1">
    <source>
        <dbReference type="SAM" id="MobiDB-lite"/>
    </source>
</evidence>
<name>A0A0L7KYL3_OPEBR</name>
<dbReference type="AlphaFoldDB" id="A0A0L7KYL3"/>
<evidence type="ECO:0000313" key="2">
    <source>
        <dbReference type="EMBL" id="KOB68230.1"/>
    </source>
</evidence>
<sequence>MDGPLGEMSQTFTEPQNMDIPIPPVGMPMQLGPTPGIGGKHEEFSVEKILDRRVKNEKDTEKSVLQEIEKPRGLARDLIPERILASQLYHNVLYFLVQW</sequence>
<feature type="region of interest" description="Disordered" evidence="1">
    <location>
        <begin position="1"/>
        <end position="40"/>
    </location>
</feature>
<protein>
    <submittedName>
        <fullName evidence="2">Chromobox protein-like protein</fullName>
    </submittedName>
</protein>
<comment type="caution">
    <text evidence="2">The sequence shown here is derived from an EMBL/GenBank/DDBJ whole genome shotgun (WGS) entry which is preliminary data.</text>
</comment>
<evidence type="ECO:0000313" key="3">
    <source>
        <dbReference type="Proteomes" id="UP000037510"/>
    </source>
</evidence>
<dbReference type="EMBL" id="JTDY01004374">
    <property type="protein sequence ID" value="KOB68230.1"/>
    <property type="molecule type" value="Genomic_DNA"/>
</dbReference>
<keyword evidence="3" id="KW-1185">Reference proteome</keyword>
<dbReference type="Proteomes" id="UP000037510">
    <property type="component" value="Unassembled WGS sequence"/>
</dbReference>
<proteinExistence type="predicted"/>
<accession>A0A0L7KYL3</accession>